<feature type="transmembrane region" description="Helical" evidence="7">
    <location>
        <begin position="59"/>
        <end position="77"/>
    </location>
</feature>
<evidence type="ECO:0000256" key="2">
    <source>
        <dbReference type="ARBA" id="ARBA00004902"/>
    </source>
</evidence>
<keyword evidence="7" id="KW-0812">Transmembrane</keyword>
<gene>
    <name evidence="8" type="ORF">PYH69_14055</name>
</gene>
<accession>A0AAX3W4Y1</accession>
<sequence>MIGYLLGRTDLGLLVATGTLAHIYAIKETFKSKVQIVLVSAILLSICMFLGTLTVGNQLLFGILLVLISTLVFYVFVSLKIPGPASTFYIVLFALPMNLPIEPSDALAILECPVVEIHMSNIHSRESFRHHSVFADIVTGQMTGFGVESYLLGLRAAYSAIK</sequence>
<dbReference type="SUPFAM" id="SSF52304">
    <property type="entry name" value="Type II 3-dehydroquinate dehydratase"/>
    <property type="match status" value="1"/>
</dbReference>
<comment type="similarity">
    <text evidence="3">Belongs to the type-II 3-dehydroquinase family.</text>
</comment>
<organism evidence="8 9">
    <name type="scientific">Mammaliicoccus lentus</name>
    <name type="common">Staphylococcus lentus</name>
    <dbReference type="NCBI Taxonomy" id="42858"/>
    <lineage>
        <taxon>Bacteria</taxon>
        <taxon>Bacillati</taxon>
        <taxon>Bacillota</taxon>
        <taxon>Bacilli</taxon>
        <taxon>Bacillales</taxon>
        <taxon>Staphylococcaceae</taxon>
        <taxon>Mammaliicoccus</taxon>
    </lineage>
</organism>
<comment type="catalytic activity">
    <reaction evidence="1">
        <text>3-dehydroquinate = 3-dehydroshikimate + H2O</text>
        <dbReference type="Rhea" id="RHEA:21096"/>
        <dbReference type="ChEBI" id="CHEBI:15377"/>
        <dbReference type="ChEBI" id="CHEBI:16630"/>
        <dbReference type="ChEBI" id="CHEBI:32364"/>
        <dbReference type="EC" id="4.2.1.10"/>
    </reaction>
</comment>
<proteinExistence type="inferred from homology"/>
<dbReference type="Gene3D" id="3.40.50.9100">
    <property type="entry name" value="Dehydroquinase, class II"/>
    <property type="match status" value="1"/>
</dbReference>
<dbReference type="PANTHER" id="PTHR21272:SF3">
    <property type="entry name" value="CATABOLIC 3-DEHYDROQUINASE"/>
    <property type="match status" value="1"/>
</dbReference>
<evidence type="ECO:0000256" key="5">
    <source>
        <dbReference type="ARBA" id="ARBA00012060"/>
    </source>
</evidence>
<comment type="pathway">
    <text evidence="2">Metabolic intermediate biosynthesis; chorismate biosynthesis; chorismate from D-erythrose 4-phosphate and phosphoenolpyruvate: step 3/7.</text>
</comment>
<dbReference type="AlphaFoldDB" id="A0AAX3W4Y1"/>
<dbReference type="Proteomes" id="UP001223261">
    <property type="component" value="Chromosome"/>
</dbReference>
<evidence type="ECO:0000313" key="8">
    <source>
        <dbReference type="EMBL" id="WHI59815.1"/>
    </source>
</evidence>
<reference evidence="8" key="1">
    <citation type="journal article" date="2023" name="Antibiotics">
        <title>Prevalence and Molecular Characterization of Methicillin-Resistant Staphylococci (MRS) and Mammaliicocci (MRM) in Dromedary Camels from Algeria: First Detection of SCCmec-mecC Hybrid in Methicillin-Resistant Mammaliicoccus lentus.</title>
        <authorList>
            <person name="Belhout C."/>
            <person name="Boyen F."/>
            <person name="Vereecke N."/>
            <person name="Theuns S."/>
            <person name="Taibi N."/>
            <person name="Stegger M."/>
            <person name="de la Fe-Rodriguez P.Y."/>
            <person name="Bouayad L."/>
            <person name="Elgroud R."/>
            <person name="Butaye P."/>
        </authorList>
    </citation>
    <scope>NUCLEOTIDE SEQUENCE</scope>
    <source>
        <strain evidence="8">7048</strain>
    </source>
</reference>
<keyword evidence="7" id="KW-1133">Transmembrane helix</keyword>
<comment type="subunit">
    <text evidence="4">Homododecamer.</text>
</comment>
<evidence type="ECO:0000256" key="3">
    <source>
        <dbReference type="ARBA" id="ARBA00011037"/>
    </source>
</evidence>
<evidence type="ECO:0000256" key="1">
    <source>
        <dbReference type="ARBA" id="ARBA00001864"/>
    </source>
</evidence>
<dbReference type="GO" id="GO:0003855">
    <property type="term" value="F:3-dehydroquinate dehydratase activity"/>
    <property type="evidence" value="ECO:0007669"/>
    <property type="project" value="UniProtKB-EC"/>
</dbReference>
<feature type="transmembrane region" description="Helical" evidence="7">
    <location>
        <begin position="36"/>
        <end position="53"/>
    </location>
</feature>
<dbReference type="InterPro" id="IPR001874">
    <property type="entry name" value="DHquinase_II"/>
</dbReference>
<dbReference type="EC" id="4.2.1.10" evidence="5"/>
<name>A0AAX3W4Y1_MAMLE</name>
<dbReference type="Pfam" id="PF01220">
    <property type="entry name" value="DHquinase_II"/>
    <property type="match status" value="1"/>
</dbReference>
<keyword evidence="6 8" id="KW-0456">Lyase</keyword>
<dbReference type="PANTHER" id="PTHR21272">
    <property type="entry name" value="CATABOLIC 3-DEHYDROQUINASE"/>
    <property type="match status" value="1"/>
</dbReference>
<dbReference type="RefSeq" id="WP_282862097.1">
    <property type="nucleotide sequence ID" value="NZ_CP118848.1"/>
</dbReference>
<keyword evidence="7" id="KW-0472">Membrane</keyword>
<dbReference type="EMBL" id="CP118848">
    <property type="protein sequence ID" value="WHI59815.1"/>
    <property type="molecule type" value="Genomic_DNA"/>
</dbReference>
<evidence type="ECO:0000256" key="4">
    <source>
        <dbReference type="ARBA" id="ARBA00011193"/>
    </source>
</evidence>
<dbReference type="GO" id="GO:0019631">
    <property type="term" value="P:quinate catabolic process"/>
    <property type="evidence" value="ECO:0007669"/>
    <property type="project" value="TreeGrafter"/>
</dbReference>
<dbReference type="InterPro" id="IPR036441">
    <property type="entry name" value="DHquinase_II_sf"/>
</dbReference>
<evidence type="ECO:0000256" key="6">
    <source>
        <dbReference type="ARBA" id="ARBA00023239"/>
    </source>
</evidence>
<evidence type="ECO:0000313" key="9">
    <source>
        <dbReference type="Proteomes" id="UP001223261"/>
    </source>
</evidence>
<evidence type="ECO:0000256" key="7">
    <source>
        <dbReference type="SAM" id="Phobius"/>
    </source>
</evidence>
<feature type="transmembrane region" description="Helical" evidence="7">
    <location>
        <begin position="6"/>
        <end position="24"/>
    </location>
</feature>
<protein>
    <recommendedName>
        <fullName evidence="5">3-dehydroquinate dehydratase</fullName>
        <ecNumber evidence="5">4.2.1.10</ecNumber>
    </recommendedName>
</protein>